<feature type="chain" id="PRO_5016772362" description="Por secretion system C-terminal sorting domain" evidence="1">
    <location>
        <begin position="23"/>
        <end position="198"/>
    </location>
</feature>
<evidence type="ECO:0000313" key="2">
    <source>
        <dbReference type="EMBL" id="SUX42843.1"/>
    </source>
</evidence>
<feature type="signal peptide" evidence="1">
    <location>
        <begin position="1"/>
        <end position="22"/>
    </location>
</feature>
<evidence type="ECO:0000256" key="1">
    <source>
        <dbReference type="SAM" id="SignalP"/>
    </source>
</evidence>
<reference evidence="2 3" key="1">
    <citation type="submission" date="2018-06" db="EMBL/GenBank/DDBJ databases">
        <authorList>
            <consortium name="Pathogen Informatics"/>
            <person name="Doyle S."/>
        </authorList>
    </citation>
    <scope>NUCLEOTIDE SEQUENCE [LARGE SCALE GENOMIC DNA]</scope>
    <source>
        <strain evidence="2 3">NCTC13532</strain>
    </source>
</reference>
<keyword evidence="1" id="KW-0732">Signal</keyword>
<dbReference type="Proteomes" id="UP000254282">
    <property type="component" value="Unassembled WGS sequence"/>
</dbReference>
<evidence type="ECO:0000313" key="3">
    <source>
        <dbReference type="Proteomes" id="UP000254282"/>
    </source>
</evidence>
<dbReference type="RefSeq" id="WP_115618812.1">
    <property type="nucleotide sequence ID" value="NZ_UFVR01000004.1"/>
</dbReference>
<accession>A0A381F8N1</accession>
<proteinExistence type="predicted"/>
<evidence type="ECO:0008006" key="4">
    <source>
        <dbReference type="Google" id="ProtNLM"/>
    </source>
</evidence>
<organism evidence="2 3">
    <name type="scientific">Chryseobacterium indoltheticum</name>
    <dbReference type="NCBI Taxonomy" id="254"/>
    <lineage>
        <taxon>Bacteria</taxon>
        <taxon>Pseudomonadati</taxon>
        <taxon>Bacteroidota</taxon>
        <taxon>Flavobacteriia</taxon>
        <taxon>Flavobacteriales</taxon>
        <taxon>Weeksellaceae</taxon>
        <taxon>Chryseobacterium group</taxon>
        <taxon>Chryseobacterium</taxon>
    </lineage>
</organism>
<gene>
    <name evidence="2" type="ORF">NCTC13532_00103</name>
</gene>
<dbReference type="AlphaFoldDB" id="A0A381F8N1"/>
<protein>
    <recommendedName>
        <fullName evidence="4">Por secretion system C-terminal sorting domain</fullName>
    </recommendedName>
</protein>
<dbReference type="EMBL" id="UFVR01000004">
    <property type="protein sequence ID" value="SUX42843.1"/>
    <property type="molecule type" value="Genomic_DNA"/>
</dbReference>
<name>A0A381F8N1_9FLAO</name>
<sequence>MKKVFTSVLMIGFLSVSMSALGKEKDFSLSFGKAEAETVKFEISNAKNVSVVIYNDFYGELFSETFEDYNSVSKSYNFKDLDSGIYYLVLESQQKIEKYKIKVESDKKVLIEKEPVSEIFKPEFLINGNMVTLQLSGVKNTAKISVTDFDDTVYYNATKSATNGDIKLTFDLSKKTADSYIITVEENGRVFNKIIRVR</sequence>